<reference evidence="2" key="1">
    <citation type="journal article" date="2019" name="Int. J. Syst. Evol. Microbiol.">
        <title>The Global Catalogue of Microorganisms (GCM) 10K type strain sequencing project: providing services to taxonomists for standard genome sequencing and annotation.</title>
        <authorList>
            <consortium name="The Broad Institute Genomics Platform"/>
            <consortium name="The Broad Institute Genome Sequencing Center for Infectious Disease"/>
            <person name="Wu L."/>
            <person name="Ma J."/>
        </authorList>
    </citation>
    <scope>NUCLEOTIDE SEQUENCE [LARGE SCALE GENOMIC DNA]</scope>
    <source>
        <strain evidence="2">JCM 18392</strain>
    </source>
</reference>
<sequence>MLCVWLELSGRVGPSSVLLTMQKTTPREESKNGADLRVNLATEFGLKRCLFQAKVLDPKTGKLRCEGKQGISKLRKQLKAARAECGALAFLLVYVPSQYLDGACGQFSTYEQMSCSAATPGISSTMGATVIPVDALLTPSGKWKKRKEPVGHLAGAFPNGLPFWKVLIELLVCRRGTWAGDPELSMKAASDAEGFITLTMHAEAIDRWDIVKEQAEGLLRAP</sequence>
<keyword evidence="2" id="KW-1185">Reference proteome</keyword>
<gene>
    <name evidence="1" type="ORF">GCM10023332_02540</name>
</gene>
<name>A0ABP9DQQ4_9GAMM</name>
<protein>
    <submittedName>
        <fullName evidence="1">Uncharacterized protein</fullName>
    </submittedName>
</protein>
<dbReference type="Proteomes" id="UP001501323">
    <property type="component" value="Unassembled WGS sequence"/>
</dbReference>
<dbReference type="EMBL" id="BAABJY010000001">
    <property type="protein sequence ID" value="GAA4854552.1"/>
    <property type="molecule type" value="Genomic_DNA"/>
</dbReference>
<comment type="caution">
    <text evidence="1">The sequence shown here is derived from an EMBL/GenBank/DDBJ whole genome shotgun (WGS) entry which is preliminary data.</text>
</comment>
<accession>A0ABP9DQQ4</accession>
<evidence type="ECO:0000313" key="1">
    <source>
        <dbReference type="EMBL" id="GAA4854552.1"/>
    </source>
</evidence>
<organism evidence="1 2">
    <name type="scientific">Luteimonas vadosa</name>
    <dbReference type="NCBI Taxonomy" id="1165507"/>
    <lineage>
        <taxon>Bacteria</taxon>
        <taxon>Pseudomonadati</taxon>
        <taxon>Pseudomonadota</taxon>
        <taxon>Gammaproteobacteria</taxon>
        <taxon>Lysobacterales</taxon>
        <taxon>Lysobacteraceae</taxon>
        <taxon>Luteimonas</taxon>
    </lineage>
</organism>
<evidence type="ECO:0000313" key="2">
    <source>
        <dbReference type="Proteomes" id="UP001501323"/>
    </source>
</evidence>
<proteinExistence type="predicted"/>